<dbReference type="OrthoDB" id="2151789at2759"/>
<evidence type="ECO:0000313" key="3">
    <source>
        <dbReference type="Proteomes" id="UP000326950"/>
    </source>
</evidence>
<name>A0A5N6V289_ASPTM</name>
<organism evidence="2 3">
    <name type="scientific">Aspergillus tamarii</name>
    <dbReference type="NCBI Taxonomy" id="41984"/>
    <lineage>
        <taxon>Eukaryota</taxon>
        <taxon>Fungi</taxon>
        <taxon>Dikarya</taxon>
        <taxon>Ascomycota</taxon>
        <taxon>Pezizomycotina</taxon>
        <taxon>Eurotiomycetes</taxon>
        <taxon>Eurotiomycetidae</taxon>
        <taxon>Eurotiales</taxon>
        <taxon>Aspergillaceae</taxon>
        <taxon>Aspergillus</taxon>
        <taxon>Aspergillus subgen. Circumdati</taxon>
    </lineage>
</organism>
<dbReference type="EMBL" id="ML738603">
    <property type="protein sequence ID" value="KAE8165062.1"/>
    <property type="molecule type" value="Genomic_DNA"/>
</dbReference>
<keyword evidence="3" id="KW-1185">Reference proteome</keyword>
<gene>
    <name evidence="2" type="ORF">BDV40DRAFT_88807</name>
</gene>
<proteinExistence type="predicted"/>
<dbReference type="AlphaFoldDB" id="A0A5N6V289"/>
<evidence type="ECO:0000313" key="2">
    <source>
        <dbReference type="EMBL" id="KAE8165062.1"/>
    </source>
</evidence>
<dbReference type="Proteomes" id="UP000326950">
    <property type="component" value="Unassembled WGS sequence"/>
</dbReference>
<feature type="region of interest" description="Disordered" evidence="1">
    <location>
        <begin position="94"/>
        <end position="118"/>
    </location>
</feature>
<reference evidence="2 3" key="1">
    <citation type="submission" date="2019-04" db="EMBL/GenBank/DDBJ databases">
        <title>Friends and foes A comparative genomics study of 23 Aspergillus species from section Flavi.</title>
        <authorList>
            <consortium name="DOE Joint Genome Institute"/>
            <person name="Kjaerbolling I."/>
            <person name="Vesth T."/>
            <person name="Frisvad J.C."/>
            <person name="Nybo J.L."/>
            <person name="Theobald S."/>
            <person name="Kildgaard S."/>
            <person name="Isbrandt T."/>
            <person name="Kuo A."/>
            <person name="Sato A."/>
            <person name="Lyhne E.K."/>
            <person name="Kogle M.E."/>
            <person name="Wiebenga A."/>
            <person name="Kun R.S."/>
            <person name="Lubbers R.J."/>
            <person name="Makela M.R."/>
            <person name="Barry K."/>
            <person name="Chovatia M."/>
            <person name="Clum A."/>
            <person name="Daum C."/>
            <person name="Haridas S."/>
            <person name="He G."/>
            <person name="LaButti K."/>
            <person name="Lipzen A."/>
            <person name="Mondo S."/>
            <person name="Riley R."/>
            <person name="Salamov A."/>
            <person name="Simmons B.A."/>
            <person name="Magnuson J.K."/>
            <person name="Henrissat B."/>
            <person name="Mortensen U.H."/>
            <person name="Larsen T.O."/>
            <person name="Devries R.P."/>
            <person name="Grigoriev I.V."/>
            <person name="Machida M."/>
            <person name="Baker S.E."/>
            <person name="Andersen M.R."/>
        </authorList>
    </citation>
    <scope>NUCLEOTIDE SEQUENCE [LARGE SCALE GENOMIC DNA]</scope>
    <source>
        <strain evidence="2 3">CBS 117626</strain>
    </source>
</reference>
<accession>A0A5N6V289</accession>
<sequence>MTKALSIRVWVYCDSVNNLPSVFGPFENIPFFSQRLTRGVHSTYELLGVLKALSVPRNACHGFRVMGSRPSLEVDSAAESPRVEQDNALSDLEELTTNEHNPTNILNKHETKPEAGGNPLGLEEVGRQWFLMMADWNNLADGACVHQAMRHIVDAAEATTKAKGMCFPSGIVIMLRGIRIHWQVIKLRMWTGWRILRQSII</sequence>
<protein>
    <submittedName>
        <fullName evidence="2">Uncharacterized protein</fullName>
    </submittedName>
</protein>
<evidence type="ECO:0000256" key="1">
    <source>
        <dbReference type="SAM" id="MobiDB-lite"/>
    </source>
</evidence>